<dbReference type="InterPro" id="IPR002372">
    <property type="entry name" value="PQQ_rpt_dom"/>
</dbReference>
<evidence type="ECO:0000256" key="1">
    <source>
        <dbReference type="SAM" id="MobiDB-lite"/>
    </source>
</evidence>
<organism evidence="4 5">
    <name type="scientific">Roseobacter fucihabitans</name>
    <dbReference type="NCBI Taxonomy" id="1537242"/>
    <lineage>
        <taxon>Bacteria</taxon>
        <taxon>Pseudomonadati</taxon>
        <taxon>Pseudomonadota</taxon>
        <taxon>Alphaproteobacteria</taxon>
        <taxon>Rhodobacterales</taxon>
        <taxon>Roseobacteraceae</taxon>
        <taxon>Roseobacter</taxon>
    </lineage>
</organism>
<dbReference type="SMART" id="SM00564">
    <property type="entry name" value="PQQ"/>
    <property type="match status" value="5"/>
</dbReference>
<feature type="signal peptide" evidence="2">
    <location>
        <begin position="1"/>
        <end position="18"/>
    </location>
</feature>
<keyword evidence="2" id="KW-0732">Signal</keyword>
<dbReference type="PANTHER" id="PTHR34512">
    <property type="entry name" value="CELL SURFACE PROTEIN"/>
    <property type="match status" value="1"/>
</dbReference>
<dbReference type="InterPro" id="IPR011047">
    <property type="entry name" value="Quinoprotein_ADH-like_sf"/>
</dbReference>
<name>A0ABZ2BU16_9RHOB</name>
<dbReference type="Pfam" id="PF13360">
    <property type="entry name" value="PQQ_2"/>
    <property type="match status" value="2"/>
</dbReference>
<evidence type="ECO:0000259" key="3">
    <source>
        <dbReference type="Pfam" id="PF13360"/>
    </source>
</evidence>
<evidence type="ECO:0000313" key="5">
    <source>
        <dbReference type="Proteomes" id="UP001318682"/>
    </source>
</evidence>
<keyword evidence="5" id="KW-1185">Reference proteome</keyword>
<dbReference type="SUPFAM" id="SSF50998">
    <property type="entry name" value="Quinoprotein alcohol dehydrogenase-like"/>
    <property type="match status" value="1"/>
</dbReference>
<dbReference type="InterPro" id="IPR018391">
    <property type="entry name" value="PQQ_b-propeller_rpt"/>
</dbReference>
<dbReference type="PROSITE" id="PS51257">
    <property type="entry name" value="PROKAR_LIPOPROTEIN"/>
    <property type="match status" value="1"/>
</dbReference>
<feature type="chain" id="PRO_5047078460" evidence="2">
    <location>
        <begin position="19"/>
        <end position="448"/>
    </location>
</feature>
<accession>A0ABZ2BU16</accession>
<feature type="domain" description="Pyrrolo-quinoline quinone repeat" evidence="3">
    <location>
        <begin position="386"/>
        <end position="447"/>
    </location>
</feature>
<dbReference type="PANTHER" id="PTHR34512:SF30">
    <property type="entry name" value="OUTER MEMBRANE PROTEIN ASSEMBLY FACTOR BAMB"/>
    <property type="match status" value="1"/>
</dbReference>
<gene>
    <name evidence="4" type="primary">bamB</name>
    <name evidence="4" type="ORF">ROLI_025060</name>
</gene>
<evidence type="ECO:0000256" key="2">
    <source>
        <dbReference type="SAM" id="SignalP"/>
    </source>
</evidence>
<dbReference type="Gene3D" id="2.130.10.10">
    <property type="entry name" value="YVTN repeat-like/Quinoprotein amine dehydrogenase"/>
    <property type="match status" value="1"/>
</dbReference>
<feature type="region of interest" description="Disordered" evidence="1">
    <location>
        <begin position="137"/>
        <end position="159"/>
    </location>
</feature>
<protein>
    <submittedName>
        <fullName evidence="4">Outer membrane protein assembly factor BamB</fullName>
    </submittedName>
</protein>
<dbReference type="Proteomes" id="UP001318682">
    <property type="component" value="Chromosome"/>
</dbReference>
<dbReference type="InterPro" id="IPR015943">
    <property type="entry name" value="WD40/YVTN_repeat-like_dom_sf"/>
</dbReference>
<dbReference type="EMBL" id="CP143423">
    <property type="protein sequence ID" value="WVX49412.1"/>
    <property type="molecule type" value="Genomic_DNA"/>
</dbReference>
<reference evidence="5" key="2">
    <citation type="submission" date="2024-01" db="EMBL/GenBank/DDBJ databases">
        <title>Roseobacter fucihabitans sp. nov., isolated from the brown alga Fucus spiralis.</title>
        <authorList>
            <person name="Hahnke S."/>
            <person name="Berger M."/>
            <person name="Schlingloff A."/>
            <person name="Athale I."/>
            <person name="Neumann-Schaal M."/>
            <person name="Adenaya A."/>
            <person name="Poehlein A."/>
            <person name="Daniel R."/>
            <person name="Pertersen J."/>
            <person name="Brinkhoff T."/>
        </authorList>
    </citation>
    <scope>NUCLEOTIDE SEQUENCE [LARGE SCALE GENOMIC DNA]</scope>
    <source>
        <strain evidence="5">B14</strain>
    </source>
</reference>
<feature type="domain" description="Pyrrolo-quinoline quinone repeat" evidence="3">
    <location>
        <begin position="129"/>
        <end position="365"/>
    </location>
</feature>
<evidence type="ECO:0000313" key="4">
    <source>
        <dbReference type="EMBL" id="WVX49412.1"/>
    </source>
</evidence>
<reference evidence="4 5" key="1">
    <citation type="submission" date="2015-07" db="EMBL/GenBank/DDBJ databases">
        <authorList>
            <person name="Voget S."/>
            <person name="Dogs M."/>
            <person name="Brinkhoff T.H."/>
            <person name="Daniel R."/>
        </authorList>
    </citation>
    <scope>NUCLEOTIDE SEQUENCE [LARGE SCALE GENOMIC DNA]</scope>
    <source>
        <strain evidence="4 5">B14</strain>
    </source>
</reference>
<sequence length="448" mass="46331">MQILKTPARRLCPFAAVAVAVLLSACSEPDIILPGKREDIRSALQSEESVQAVQTTPDAPRAISLPALQSNANWTQSIGTPSTRVGNAALSGAPQLAWSADIGAGDSRRQRITADPVVAGSVVYTLDADALVTATSTSGQRIWQQDTRPPRDNSGSATGGGLAFKDGTVFVSLGYGSLVALDAATGAQKWRQRLEGTGSGSPTVFGDLVYATSGDDTGWALRAADGRIEWQLAASEDVNNVLGGPAPAVSDDLAIFAFGSGEIQAVFRRGGLRRWDASALGKRAARALGSVGDVTGSPVISGNRVYIGNQAGRVVALDLASGARAWTTREGAISPALPVGDSIFVISELGELLRLSASDGSRIWGTQLPNFVKDKPKRRSEVVAHHGPILAGGRIYLASNDGLIRSFDPASGALVGSIEIDGGATTAPVVAGGVLYVVSTKGQLHAFR</sequence>
<proteinExistence type="predicted"/>
<feature type="compositionally biased region" description="Polar residues" evidence="1">
    <location>
        <begin position="137"/>
        <end position="147"/>
    </location>
</feature>